<dbReference type="OrthoDB" id="285690at2759"/>
<dbReference type="InterPro" id="IPR007421">
    <property type="entry name" value="Schlafen_AlbA_2_dom"/>
</dbReference>
<feature type="compositionally biased region" description="Polar residues" evidence="1">
    <location>
        <begin position="362"/>
        <end position="374"/>
    </location>
</feature>
<dbReference type="EMBL" id="GG662691">
    <property type="protein sequence ID" value="EAR96615.2"/>
    <property type="molecule type" value="Genomic_DNA"/>
</dbReference>
<feature type="compositionally biased region" description="Low complexity" evidence="1">
    <location>
        <begin position="225"/>
        <end position="240"/>
    </location>
</feature>
<dbReference type="KEGG" id="tet:TTHERM_00490830"/>
<evidence type="ECO:0000313" key="3">
    <source>
        <dbReference type="EMBL" id="EAR96615.2"/>
    </source>
</evidence>
<dbReference type="GeneID" id="7836893"/>
<dbReference type="HOGENOM" id="CLU_414215_0_0_1"/>
<accession>Q23J89</accession>
<keyword evidence="4" id="KW-1185">Reference proteome</keyword>
<feature type="region of interest" description="Disordered" evidence="1">
    <location>
        <begin position="303"/>
        <end position="374"/>
    </location>
</feature>
<dbReference type="AlphaFoldDB" id="Q23J89"/>
<dbReference type="InParanoid" id="Q23J89"/>
<feature type="domain" description="Schlafen AlbA-2" evidence="2">
    <location>
        <begin position="469"/>
        <end position="610"/>
    </location>
</feature>
<dbReference type="PANTHER" id="PTHR12155:SF41">
    <property type="entry name" value="SCHLAFEN ALBA-2 DOMAIN-CONTAINING PROTEIN"/>
    <property type="match status" value="1"/>
</dbReference>
<dbReference type="PANTHER" id="PTHR12155">
    <property type="entry name" value="SCHLAFEN"/>
    <property type="match status" value="1"/>
</dbReference>
<dbReference type="Pfam" id="PF04326">
    <property type="entry name" value="SLFN_AlbA_2"/>
    <property type="match status" value="1"/>
</dbReference>
<evidence type="ECO:0000256" key="1">
    <source>
        <dbReference type="SAM" id="MobiDB-lite"/>
    </source>
</evidence>
<feature type="compositionally biased region" description="Low complexity" evidence="1">
    <location>
        <begin position="350"/>
        <end position="361"/>
    </location>
</feature>
<organism evidence="3 4">
    <name type="scientific">Tetrahymena thermophila (strain SB210)</name>
    <dbReference type="NCBI Taxonomy" id="312017"/>
    <lineage>
        <taxon>Eukaryota</taxon>
        <taxon>Sar</taxon>
        <taxon>Alveolata</taxon>
        <taxon>Ciliophora</taxon>
        <taxon>Intramacronucleata</taxon>
        <taxon>Oligohymenophorea</taxon>
        <taxon>Hymenostomatida</taxon>
        <taxon>Tetrahymenina</taxon>
        <taxon>Tetrahymenidae</taxon>
        <taxon>Tetrahymena</taxon>
    </lineage>
</organism>
<sequence length="679" mass="79654">MSQAQQLELVEDEEIDIIQDDQLQIQSRSQQVVIKNEREFDWVRYKTEECCDKECALLDKKKEFVFPLLFNCIKWHNQFDKRRKIVVKDKNKFNYSRLFVKETDREDTRFCMNFFEYFYHPQNFRSKECPSVAANQNLNGTTENSNQLAKDKPSVCIYGIFCPYYHNQAEKNDWVNDLKATKYMAAPKEKFTQSLLDDFNNIQSSNKQLEKLYEQISQQKVVPKNQNTNSNNNNSVDQVTPISKNEPSPKEKLNMQLANIDKIQDNKMTQNTANILLDLYDDDSIVDRNDILMLDPINELEEKHTNSKGSDSNLQGRTSKVDKSNKKISYSPKSKTMVNLEQKETKKKTQNPPNKNDQNTPVNQEFKNQGDLSNKNIDIQVAELKIKQEQNQNKKSKKNNEYQFQDIRHSSNSLNNPDTKSKSELDITKQTSKYTDLSSNDEYLKDFTDVNTQKYSNKVYYYKQDLGHESSTVEFKNYQKISSCKIQKDMIAILKLQEYGQYICGFLNHKGGTMYIGVHDEGWVDGISLNAKQKDWFNLYIDYITSLIEPRLVVGEVRINYTEVIGKPVQLSKDCKNYVIELQVVKTNYSDIYFFENNAYIKKQSSNAKMSIQEIKQDLQVKIKKQLRAECNQIQKMFLYDDLSDLDSQNLKQLQKLEEKLKYVLNQVQIKIEEKKQEN</sequence>
<dbReference type="RefSeq" id="XP_001016860.2">
    <property type="nucleotide sequence ID" value="XM_001016860.2"/>
</dbReference>
<feature type="compositionally biased region" description="Polar residues" evidence="1">
    <location>
        <begin position="327"/>
        <end position="337"/>
    </location>
</feature>
<dbReference type="Proteomes" id="UP000009168">
    <property type="component" value="Unassembled WGS sequence"/>
</dbReference>
<feature type="region of interest" description="Disordered" evidence="1">
    <location>
        <begin position="388"/>
        <end position="427"/>
    </location>
</feature>
<protein>
    <submittedName>
        <fullName evidence="3">Divergent AAA domain protein</fullName>
    </submittedName>
</protein>
<proteinExistence type="predicted"/>
<evidence type="ECO:0000259" key="2">
    <source>
        <dbReference type="Pfam" id="PF04326"/>
    </source>
</evidence>
<name>Q23J89_TETTS</name>
<feature type="region of interest" description="Disordered" evidence="1">
    <location>
        <begin position="222"/>
        <end position="250"/>
    </location>
</feature>
<reference evidence="4" key="1">
    <citation type="journal article" date="2006" name="PLoS Biol.">
        <title>Macronuclear genome sequence of the ciliate Tetrahymena thermophila, a model eukaryote.</title>
        <authorList>
            <person name="Eisen J.A."/>
            <person name="Coyne R.S."/>
            <person name="Wu M."/>
            <person name="Wu D."/>
            <person name="Thiagarajan M."/>
            <person name="Wortman J.R."/>
            <person name="Badger J.H."/>
            <person name="Ren Q."/>
            <person name="Amedeo P."/>
            <person name="Jones K.M."/>
            <person name="Tallon L.J."/>
            <person name="Delcher A.L."/>
            <person name="Salzberg S.L."/>
            <person name="Silva J.C."/>
            <person name="Haas B.J."/>
            <person name="Majoros W.H."/>
            <person name="Farzad M."/>
            <person name="Carlton J.M."/>
            <person name="Smith R.K. Jr."/>
            <person name="Garg J."/>
            <person name="Pearlman R.E."/>
            <person name="Karrer K.M."/>
            <person name="Sun L."/>
            <person name="Manning G."/>
            <person name="Elde N.C."/>
            <person name="Turkewitz A.P."/>
            <person name="Asai D.J."/>
            <person name="Wilkes D.E."/>
            <person name="Wang Y."/>
            <person name="Cai H."/>
            <person name="Collins K."/>
            <person name="Stewart B.A."/>
            <person name="Lee S.R."/>
            <person name="Wilamowska K."/>
            <person name="Weinberg Z."/>
            <person name="Ruzzo W.L."/>
            <person name="Wloga D."/>
            <person name="Gaertig J."/>
            <person name="Frankel J."/>
            <person name="Tsao C.-C."/>
            <person name="Gorovsky M.A."/>
            <person name="Keeling P.J."/>
            <person name="Waller R.F."/>
            <person name="Patron N.J."/>
            <person name="Cherry J.M."/>
            <person name="Stover N.A."/>
            <person name="Krieger C.J."/>
            <person name="del Toro C."/>
            <person name="Ryder H.F."/>
            <person name="Williamson S.C."/>
            <person name="Barbeau R.A."/>
            <person name="Hamilton E.P."/>
            <person name="Orias E."/>
        </authorList>
    </citation>
    <scope>NUCLEOTIDE SEQUENCE [LARGE SCALE GENOMIC DNA]</scope>
    <source>
        <strain evidence="4">SB210</strain>
    </source>
</reference>
<evidence type="ECO:0000313" key="4">
    <source>
        <dbReference type="Proteomes" id="UP000009168"/>
    </source>
</evidence>
<dbReference type="InterPro" id="IPR029684">
    <property type="entry name" value="Schlafen"/>
</dbReference>
<feature type="compositionally biased region" description="Polar residues" evidence="1">
    <location>
        <begin position="307"/>
        <end position="318"/>
    </location>
</feature>
<gene>
    <name evidence="3" type="ORF">TTHERM_00490830</name>
</gene>